<feature type="repeat" description="TPR" evidence="4">
    <location>
        <begin position="209"/>
        <end position="242"/>
    </location>
</feature>
<dbReference type="Pfam" id="PF12862">
    <property type="entry name" value="ANAPC5"/>
    <property type="match status" value="1"/>
</dbReference>
<dbReference type="SMART" id="SM00028">
    <property type="entry name" value="TPR"/>
    <property type="match status" value="7"/>
</dbReference>
<evidence type="ECO:0000259" key="5">
    <source>
        <dbReference type="Pfam" id="PF12862"/>
    </source>
</evidence>
<evidence type="ECO:0000313" key="7">
    <source>
        <dbReference type="Proteomes" id="UP001328733"/>
    </source>
</evidence>
<dbReference type="PROSITE" id="PS50005">
    <property type="entry name" value="TPR"/>
    <property type="match status" value="1"/>
</dbReference>
<name>A0AAW9QZC4_9CHRO</name>
<dbReference type="EMBL" id="JBAFSM010000057">
    <property type="protein sequence ID" value="MEG3439726.1"/>
    <property type="molecule type" value="Genomic_DNA"/>
</dbReference>
<dbReference type="Pfam" id="PF13176">
    <property type="entry name" value="TPR_7"/>
    <property type="match status" value="2"/>
</dbReference>
<dbReference type="Gene3D" id="1.25.40.10">
    <property type="entry name" value="Tetratricopeptide repeat domain"/>
    <property type="match status" value="2"/>
</dbReference>
<protein>
    <submittedName>
        <fullName evidence="6">Tetratricopeptide repeat protein</fullName>
    </submittedName>
</protein>
<evidence type="ECO:0000256" key="1">
    <source>
        <dbReference type="ARBA" id="ARBA00004496"/>
    </source>
</evidence>
<evidence type="ECO:0000256" key="4">
    <source>
        <dbReference type="PROSITE-ProRule" id="PRU00339"/>
    </source>
</evidence>
<dbReference type="InterPro" id="IPR052386">
    <property type="entry name" value="GPSM"/>
</dbReference>
<dbReference type="GO" id="GO:0005938">
    <property type="term" value="C:cell cortex"/>
    <property type="evidence" value="ECO:0007669"/>
    <property type="project" value="TreeGrafter"/>
</dbReference>
<dbReference type="Proteomes" id="UP001328733">
    <property type="component" value="Unassembled WGS sequence"/>
</dbReference>
<dbReference type="PANTHER" id="PTHR45954:SF1">
    <property type="entry name" value="LD33695P"/>
    <property type="match status" value="1"/>
</dbReference>
<dbReference type="PANTHER" id="PTHR45954">
    <property type="entry name" value="LD33695P"/>
    <property type="match status" value="1"/>
</dbReference>
<keyword evidence="2" id="KW-0963">Cytoplasm</keyword>
<keyword evidence="7" id="KW-1185">Reference proteome</keyword>
<reference evidence="6 7" key="1">
    <citation type="submission" date="2024-01" db="EMBL/GenBank/DDBJ databases">
        <title>Genomic insights into the taxonomy and metabolism of the cyanobacterium Pannus brasiliensis CCIBt3594.</title>
        <authorList>
            <person name="Machado M."/>
            <person name="Botero N.B."/>
            <person name="Andreote A.P.D."/>
            <person name="Feitosa A.M.T."/>
            <person name="Popin R."/>
            <person name="Sivonen K."/>
            <person name="Fiore M.F."/>
        </authorList>
    </citation>
    <scope>NUCLEOTIDE SEQUENCE [LARGE SCALE GENOMIC DNA]</scope>
    <source>
        <strain evidence="6 7">CCIBt3594</strain>
    </source>
</reference>
<dbReference type="AlphaFoldDB" id="A0AAW9QZC4"/>
<dbReference type="InterPro" id="IPR011990">
    <property type="entry name" value="TPR-like_helical_dom_sf"/>
</dbReference>
<organism evidence="6 7">
    <name type="scientific">Pannus brasiliensis CCIBt3594</name>
    <dbReference type="NCBI Taxonomy" id="1427578"/>
    <lineage>
        <taxon>Bacteria</taxon>
        <taxon>Bacillati</taxon>
        <taxon>Cyanobacteriota</taxon>
        <taxon>Cyanophyceae</taxon>
        <taxon>Oscillatoriophycideae</taxon>
        <taxon>Chroococcales</taxon>
        <taxon>Microcystaceae</taxon>
        <taxon>Pannus</taxon>
    </lineage>
</organism>
<comment type="caution">
    <text evidence="6">The sequence shown here is derived from an EMBL/GenBank/DDBJ whole genome shotgun (WGS) entry which is preliminary data.</text>
</comment>
<dbReference type="SUPFAM" id="SSF48452">
    <property type="entry name" value="TPR-like"/>
    <property type="match status" value="2"/>
</dbReference>
<keyword evidence="3" id="KW-0677">Repeat</keyword>
<dbReference type="InterPro" id="IPR026000">
    <property type="entry name" value="Apc5_dom"/>
</dbReference>
<accession>A0AAW9QZC4</accession>
<evidence type="ECO:0000256" key="2">
    <source>
        <dbReference type="ARBA" id="ARBA00022490"/>
    </source>
</evidence>
<feature type="domain" description="Anaphase-promoting complex subunit 5" evidence="5">
    <location>
        <begin position="304"/>
        <end position="339"/>
    </location>
</feature>
<comment type="subcellular location">
    <subcellularLocation>
        <location evidence="1">Cytoplasm</location>
    </subcellularLocation>
</comment>
<dbReference type="PROSITE" id="PS50293">
    <property type="entry name" value="TPR_REGION"/>
    <property type="match status" value="1"/>
</dbReference>
<sequence>MRATKHRTGKDISVQERAGTYVEAFLCLCQLQWYPEAKILFSLPVEIEAGVSFPLCQQLRVWGRYEEAIQLCEGLLDNLDGETDFLCLSELGYIYRESGQISRALDYCDRLLSLAKKTGNSLWRARGEGYIAILHGIGGDYARAESGLQESLRLAEPLPESPEKFQIMNTAYLNLGNVYGYQQQIDRCLDCFHRHLQWTEDTKNPFYRAIALRNLGEAYRRLDDLDRALEYIERSLELSDRVDDESGSIFSLGNLGSLHAQRGEFEKARQSFERQKEKADEIGDQAGLAHALIGLGEIDSITRQDERAYRYIQQAVTLAREIGERQIEVESLIILAEFEEKTLDINSALEGWRQALSIARQLNNSSLQEKCDRNIRRLATGDGYKPPEK</sequence>
<dbReference type="GO" id="GO:0001965">
    <property type="term" value="F:G-protein alpha-subunit binding"/>
    <property type="evidence" value="ECO:0007669"/>
    <property type="project" value="TreeGrafter"/>
</dbReference>
<gene>
    <name evidence="6" type="ORF">V0288_21540</name>
</gene>
<dbReference type="Pfam" id="PF13424">
    <property type="entry name" value="TPR_12"/>
    <property type="match status" value="1"/>
</dbReference>
<evidence type="ECO:0000256" key="3">
    <source>
        <dbReference type="ARBA" id="ARBA00022737"/>
    </source>
</evidence>
<dbReference type="GO" id="GO:0005092">
    <property type="term" value="F:GDP-dissociation inhibitor activity"/>
    <property type="evidence" value="ECO:0007669"/>
    <property type="project" value="TreeGrafter"/>
</dbReference>
<dbReference type="InterPro" id="IPR019734">
    <property type="entry name" value="TPR_rpt"/>
</dbReference>
<proteinExistence type="predicted"/>
<evidence type="ECO:0000313" key="6">
    <source>
        <dbReference type="EMBL" id="MEG3439726.1"/>
    </source>
</evidence>
<keyword evidence="4" id="KW-0802">TPR repeat</keyword>